<dbReference type="InterPro" id="IPR026350">
    <property type="entry name" value="GxxExxY"/>
</dbReference>
<reference evidence="2" key="1">
    <citation type="submission" date="2017-10" db="EMBL/GenBank/DDBJ databases">
        <authorList>
            <person name="Gaisin V.A."/>
            <person name="Rysina M.S."/>
            <person name="Grouzdev D.S."/>
        </authorList>
    </citation>
    <scope>NUCLEOTIDE SEQUENCE [LARGE SCALE GENOMIC DNA]</scope>
    <source>
        <strain evidence="2">V1</strain>
    </source>
</reference>
<sequence>MELLYKDEAFQIIGAAQEVHRQLGHGFLEAVYQEALAVEFTLRTIPFEKEKSFPVFYKNQTLDKYYQADFYCYGKIIVELKALVQITSDHEAQVLNYLKITKSKLGILINFGQKSLVFRRLLW</sequence>
<accession>A0A317T3E0</accession>
<comment type="caution">
    <text evidence="1">The sequence shown here is derived from an EMBL/GenBank/DDBJ whole genome shotgun (WGS) entry which is preliminary data.</text>
</comment>
<dbReference type="OrthoDB" id="9806869at2"/>
<dbReference type="RefSeq" id="WP_110024195.1">
    <property type="nucleotide sequence ID" value="NZ_PDNZ01000009.1"/>
</dbReference>
<dbReference type="Proteomes" id="UP000246278">
    <property type="component" value="Unassembled WGS sequence"/>
</dbReference>
<evidence type="ECO:0000313" key="1">
    <source>
        <dbReference type="EMBL" id="PWW81212.1"/>
    </source>
</evidence>
<protein>
    <submittedName>
        <fullName evidence="1">GxxExxY protein</fullName>
    </submittedName>
</protein>
<keyword evidence="2" id="KW-1185">Reference proteome</keyword>
<dbReference type="Pfam" id="PF13366">
    <property type="entry name" value="PDDEXK_3"/>
    <property type="match status" value="1"/>
</dbReference>
<proteinExistence type="predicted"/>
<dbReference type="AlphaFoldDB" id="A0A317T3E0"/>
<name>A0A317T3E0_9CHLB</name>
<gene>
    <name evidence="1" type="ORF">CR164_11780</name>
</gene>
<organism evidence="1 2">
    <name type="scientific">Prosthecochloris marina</name>
    <dbReference type="NCBI Taxonomy" id="2017681"/>
    <lineage>
        <taxon>Bacteria</taxon>
        <taxon>Pseudomonadati</taxon>
        <taxon>Chlorobiota</taxon>
        <taxon>Chlorobiia</taxon>
        <taxon>Chlorobiales</taxon>
        <taxon>Chlorobiaceae</taxon>
        <taxon>Prosthecochloris</taxon>
    </lineage>
</organism>
<dbReference type="NCBIfam" id="TIGR04256">
    <property type="entry name" value="GxxExxY"/>
    <property type="match status" value="1"/>
</dbReference>
<evidence type="ECO:0000313" key="2">
    <source>
        <dbReference type="Proteomes" id="UP000246278"/>
    </source>
</evidence>
<dbReference type="EMBL" id="PDNZ01000009">
    <property type="protein sequence ID" value="PWW81212.1"/>
    <property type="molecule type" value="Genomic_DNA"/>
</dbReference>